<comment type="function">
    <text evidence="9">NADP-dependent dehydrogenase with broad substrate specificity acting on 3-hydroxy acids. Catalyzes the NADP-dependent oxidation of L-allo-threonine to L-2-amino-3-keto-butyrate, which is spontaneously decarboxylated into aminoacetone. Also acts on D-threonine, L-serine, D-serine, D-3-hydroxyisobutyrate, L-3-hydroxyisobutyrate, D-glycerate and L-glycerate. Able to catalyze the reduction of the malonic semialdehyde to 3-hydroxypropionic acid. YdfG is apparently supplementing RutE, the presumed malonic semialdehyde reductase involved in pyrimidine degradation since both are able to detoxify malonic semialdehyde.</text>
</comment>
<evidence type="ECO:0000256" key="8">
    <source>
        <dbReference type="ARBA" id="ARBA00044349"/>
    </source>
</evidence>
<evidence type="ECO:0000256" key="9">
    <source>
        <dbReference type="ARBA" id="ARBA00045650"/>
    </source>
</evidence>
<evidence type="ECO:0000256" key="1">
    <source>
        <dbReference type="ARBA" id="ARBA00006484"/>
    </source>
</evidence>
<proteinExistence type="inferred from homology"/>
<dbReference type="InterPro" id="IPR002347">
    <property type="entry name" value="SDR_fam"/>
</dbReference>
<dbReference type="InterPro" id="IPR020904">
    <property type="entry name" value="Sc_DH/Rdtase_CS"/>
</dbReference>
<evidence type="ECO:0000256" key="4">
    <source>
        <dbReference type="ARBA" id="ARBA00044050"/>
    </source>
</evidence>
<comment type="catalytic activity">
    <reaction evidence="3">
        <text>L-allo-threonine + NADP(+) = aminoacetone + CO2 + NADPH</text>
        <dbReference type="Rhea" id="RHEA:43524"/>
        <dbReference type="ChEBI" id="CHEBI:16526"/>
        <dbReference type="ChEBI" id="CHEBI:57783"/>
        <dbReference type="ChEBI" id="CHEBI:58320"/>
        <dbReference type="ChEBI" id="CHEBI:58349"/>
        <dbReference type="ChEBI" id="CHEBI:58585"/>
        <dbReference type="EC" id="1.1.1.381"/>
    </reaction>
</comment>
<accession>A0A0R2U5W9</accession>
<organism evidence="12 13">
    <name type="scientific">SAR92 bacterium BACL26 MAG-121220-bin70</name>
    <dbReference type="NCBI Taxonomy" id="1655626"/>
    <lineage>
        <taxon>Bacteria</taxon>
        <taxon>Pseudomonadati</taxon>
        <taxon>Pseudomonadota</taxon>
        <taxon>Gammaproteobacteria</taxon>
        <taxon>Cellvibrionales</taxon>
        <taxon>Porticoccaceae</taxon>
        <taxon>SAR92 clade</taxon>
    </lineage>
</organism>
<dbReference type="EC" id="1.1.1.298" evidence="4"/>
<dbReference type="Proteomes" id="UP000051213">
    <property type="component" value="Unassembled WGS sequence"/>
</dbReference>
<dbReference type="AlphaFoldDB" id="A0A0R2U5W9"/>
<dbReference type="PANTHER" id="PTHR43086:SF3">
    <property type="entry name" value="NADP-DEPENDENT 3-HYDROXY ACID DEHYDROGENASE YDFG"/>
    <property type="match status" value="1"/>
</dbReference>
<dbReference type="EMBL" id="LICA01000313">
    <property type="protein sequence ID" value="KRO92666.1"/>
    <property type="molecule type" value="Genomic_DNA"/>
</dbReference>
<sequence>MSNKTALVTGASDGIGLEFCNILASRGYNLILVARREAKLNEIAIELSQSQGIQCTVISADLSLPQAAQLLFQNTKDQGLQVDFLINNAGLLHNGPFCELSLAEQETMITVNVLALTALTHLFANDMAARKTGHILNIASLAAWTPIPSQNVYAATKAYVLAFTQALADEMNAAGNGVIISALCPGYTATKMMDNPDQGATLRIPSNMMMLAEDVANQGIAGCLSGKHTIVPGISNKISIAITHLVPKMVLAKMLGRFYRKNMN</sequence>
<dbReference type="EC" id="1.1.1.381" evidence="5"/>
<dbReference type="PRINTS" id="PR00081">
    <property type="entry name" value="GDHRDH"/>
</dbReference>
<dbReference type="InterPro" id="IPR036291">
    <property type="entry name" value="NAD(P)-bd_dom_sf"/>
</dbReference>
<dbReference type="GO" id="GO:0035527">
    <property type="term" value="F:3-hydroxypropionate dehydrogenase (NADP+) activity"/>
    <property type="evidence" value="ECO:0007669"/>
    <property type="project" value="UniProtKB-EC"/>
</dbReference>
<name>A0A0R2U5W9_9GAMM</name>
<evidence type="ECO:0000256" key="7">
    <source>
        <dbReference type="ARBA" id="ARBA00044271"/>
    </source>
</evidence>
<dbReference type="PIRSF" id="PIRSF000126">
    <property type="entry name" value="11-beta-HSD1"/>
    <property type="match status" value="1"/>
</dbReference>
<comment type="similarity">
    <text evidence="1 11">Belongs to the short-chain dehydrogenases/reductases (SDR) family.</text>
</comment>
<keyword evidence="2" id="KW-0560">Oxidoreductase</keyword>
<evidence type="ECO:0000256" key="3">
    <source>
        <dbReference type="ARBA" id="ARBA00043812"/>
    </source>
</evidence>
<evidence type="ECO:0000256" key="2">
    <source>
        <dbReference type="ARBA" id="ARBA00023002"/>
    </source>
</evidence>
<evidence type="ECO:0000313" key="12">
    <source>
        <dbReference type="EMBL" id="KRO92666.1"/>
    </source>
</evidence>
<dbReference type="SUPFAM" id="SSF51735">
    <property type="entry name" value="NAD(P)-binding Rossmann-fold domains"/>
    <property type="match status" value="1"/>
</dbReference>
<dbReference type="Pfam" id="PF00106">
    <property type="entry name" value="adh_short"/>
    <property type="match status" value="1"/>
</dbReference>
<comment type="caution">
    <text evidence="12">The sequence shown here is derived from an EMBL/GenBank/DDBJ whole genome shotgun (WGS) entry which is preliminary data.</text>
</comment>
<gene>
    <name evidence="12" type="ORF">ABS24_08790</name>
</gene>
<evidence type="ECO:0000256" key="5">
    <source>
        <dbReference type="ARBA" id="ARBA00044059"/>
    </source>
</evidence>
<dbReference type="PRINTS" id="PR00080">
    <property type="entry name" value="SDRFAMILY"/>
</dbReference>
<dbReference type="Gene3D" id="3.40.50.720">
    <property type="entry name" value="NAD(P)-binding Rossmann-like Domain"/>
    <property type="match status" value="1"/>
</dbReference>
<evidence type="ECO:0000256" key="6">
    <source>
        <dbReference type="ARBA" id="ARBA00044065"/>
    </source>
</evidence>
<reference evidence="12 13" key="1">
    <citation type="submission" date="2015-10" db="EMBL/GenBank/DDBJ databases">
        <title>Metagenome-Assembled Genomes uncover a global brackish microbiome.</title>
        <authorList>
            <person name="Hugerth L.W."/>
            <person name="Larsson J."/>
            <person name="Alneberg J."/>
            <person name="Lindh M.V."/>
            <person name="Legrand C."/>
            <person name="Pinhassi J."/>
            <person name="Andersson A.F."/>
        </authorList>
    </citation>
    <scope>NUCLEOTIDE SEQUENCE [LARGE SCALE GENOMIC DNA]</scope>
    <source>
        <strain evidence="12">BACL26 MAG-121220-bin70</strain>
    </source>
</reference>
<evidence type="ECO:0000256" key="11">
    <source>
        <dbReference type="RuleBase" id="RU000363"/>
    </source>
</evidence>
<comment type="catalytic activity">
    <reaction evidence="10">
        <text>3-hydroxypropanoate + NADP(+) = 3-oxopropanoate + NADPH + H(+)</text>
        <dbReference type="Rhea" id="RHEA:26438"/>
        <dbReference type="ChEBI" id="CHEBI:15378"/>
        <dbReference type="ChEBI" id="CHEBI:16510"/>
        <dbReference type="ChEBI" id="CHEBI:33190"/>
        <dbReference type="ChEBI" id="CHEBI:57783"/>
        <dbReference type="ChEBI" id="CHEBI:58349"/>
        <dbReference type="EC" id="1.1.1.298"/>
    </reaction>
</comment>
<dbReference type="PROSITE" id="PS00061">
    <property type="entry name" value="ADH_SHORT"/>
    <property type="match status" value="1"/>
</dbReference>
<dbReference type="PANTHER" id="PTHR43086">
    <property type="entry name" value="VERY-LONG-CHAIN 3-OXOOACYL-COA REDUCTASE"/>
    <property type="match status" value="1"/>
</dbReference>
<evidence type="ECO:0000256" key="10">
    <source>
        <dbReference type="ARBA" id="ARBA00047274"/>
    </source>
</evidence>
<protein>
    <recommendedName>
        <fullName evidence="6">NADP-dependent 3-hydroxy acid dehydrogenase YdfG</fullName>
        <ecNumber evidence="4">1.1.1.298</ecNumber>
        <ecNumber evidence="5">1.1.1.381</ecNumber>
    </recommendedName>
    <alternativeName>
        <fullName evidence="8">L-allo-threonine dehydrogenase</fullName>
    </alternativeName>
    <alternativeName>
        <fullName evidence="7">Malonic semialdehyde reductase</fullName>
    </alternativeName>
</protein>
<evidence type="ECO:0000313" key="13">
    <source>
        <dbReference type="Proteomes" id="UP000051213"/>
    </source>
</evidence>